<dbReference type="InterPro" id="IPR024042">
    <property type="entry name" value="TM1646-like_dom_sf"/>
</dbReference>
<dbReference type="EMBL" id="JAFBFI010000038">
    <property type="protein sequence ID" value="MBM7694800.1"/>
    <property type="molecule type" value="Genomic_DNA"/>
</dbReference>
<dbReference type="Proteomes" id="UP000823486">
    <property type="component" value="Unassembled WGS sequence"/>
</dbReference>
<dbReference type="RefSeq" id="WP_204548301.1">
    <property type="nucleotide sequence ID" value="NZ_JAFBFI010000038.1"/>
</dbReference>
<accession>A0ABS2QP44</accession>
<dbReference type="Pfam" id="PF03885">
    <property type="entry name" value="DUF327"/>
    <property type="match status" value="1"/>
</dbReference>
<evidence type="ECO:0000313" key="2">
    <source>
        <dbReference type="Proteomes" id="UP000823486"/>
    </source>
</evidence>
<keyword evidence="2" id="KW-1185">Reference proteome</keyword>
<gene>
    <name evidence="1" type="ORF">JOC77_004279</name>
</gene>
<dbReference type="InterPro" id="IPR005585">
    <property type="entry name" value="DUF327"/>
</dbReference>
<dbReference type="SUPFAM" id="SSF158397">
    <property type="entry name" value="TM1646-like"/>
    <property type="match status" value="1"/>
</dbReference>
<organism evidence="1 2">
    <name type="scientific">Peribacillus deserti</name>
    <dbReference type="NCBI Taxonomy" id="673318"/>
    <lineage>
        <taxon>Bacteria</taxon>
        <taxon>Bacillati</taxon>
        <taxon>Bacillota</taxon>
        <taxon>Bacilli</taxon>
        <taxon>Bacillales</taxon>
        <taxon>Bacillaceae</taxon>
        <taxon>Peribacillus</taxon>
    </lineage>
</organism>
<sequence>MKINQELHVKLDKVKPEQRQNLNETKKFSDIIQKQDQKMQFAALNKLLSEIEGAGDRLSRSRNFKDLAKFKTLVKRFVREAVDFGMELNQSQSWNAYGQSRSLKTVETVDQKLVELTEEVMNKEKSSIDILGKIGEIKGLLINIYT</sequence>
<dbReference type="Gene3D" id="1.20.120.490">
    <property type="entry name" value="Hypothetical protein TM1646-like domain"/>
    <property type="match status" value="1"/>
</dbReference>
<proteinExistence type="predicted"/>
<evidence type="ECO:0000313" key="1">
    <source>
        <dbReference type="EMBL" id="MBM7694800.1"/>
    </source>
</evidence>
<reference evidence="1 2" key="1">
    <citation type="submission" date="2021-01" db="EMBL/GenBank/DDBJ databases">
        <title>Genomic Encyclopedia of Type Strains, Phase IV (KMG-IV): sequencing the most valuable type-strain genomes for metagenomic binning, comparative biology and taxonomic classification.</title>
        <authorList>
            <person name="Goeker M."/>
        </authorList>
    </citation>
    <scope>NUCLEOTIDE SEQUENCE [LARGE SCALE GENOMIC DNA]</scope>
    <source>
        <strain evidence="1 2">DSM 105482</strain>
    </source>
</reference>
<comment type="caution">
    <text evidence="1">The sequence shown here is derived from an EMBL/GenBank/DDBJ whole genome shotgun (WGS) entry which is preliminary data.</text>
</comment>
<name>A0ABS2QP44_9BACI</name>
<protein>
    <submittedName>
        <fullName evidence="1">Uncharacterized protein YaaR (DUF327 family)</fullName>
    </submittedName>
</protein>